<evidence type="ECO:0000313" key="3">
    <source>
        <dbReference type="Proteomes" id="UP001158576"/>
    </source>
</evidence>
<gene>
    <name evidence="2" type="ORF">OKIOD_LOCUS16091</name>
</gene>
<name>A0ABN7T5U2_OIKDI</name>
<organism evidence="2 3">
    <name type="scientific">Oikopleura dioica</name>
    <name type="common">Tunicate</name>
    <dbReference type="NCBI Taxonomy" id="34765"/>
    <lineage>
        <taxon>Eukaryota</taxon>
        <taxon>Metazoa</taxon>
        <taxon>Chordata</taxon>
        <taxon>Tunicata</taxon>
        <taxon>Appendicularia</taxon>
        <taxon>Copelata</taxon>
        <taxon>Oikopleuridae</taxon>
        <taxon>Oikopleura</taxon>
    </lineage>
</organism>
<feature type="region of interest" description="Disordered" evidence="1">
    <location>
        <begin position="1"/>
        <end position="55"/>
    </location>
</feature>
<dbReference type="Proteomes" id="UP001158576">
    <property type="component" value="Chromosome 2"/>
</dbReference>
<feature type="region of interest" description="Disordered" evidence="1">
    <location>
        <begin position="253"/>
        <end position="278"/>
    </location>
</feature>
<evidence type="ECO:0000313" key="2">
    <source>
        <dbReference type="EMBL" id="CAG5113198.1"/>
    </source>
</evidence>
<protein>
    <submittedName>
        <fullName evidence="2">Oidioi.mRNA.OKI2018_I69.chr2.g7326.t1.cds</fullName>
    </submittedName>
</protein>
<feature type="compositionally biased region" description="Polar residues" evidence="1">
    <location>
        <begin position="253"/>
        <end position="262"/>
    </location>
</feature>
<proteinExistence type="predicted"/>
<keyword evidence="3" id="KW-1185">Reference proteome</keyword>
<evidence type="ECO:0000256" key="1">
    <source>
        <dbReference type="SAM" id="MobiDB-lite"/>
    </source>
</evidence>
<accession>A0ABN7T5U2</accession>
<sequence length="278" mass="31292">MSATSSQENAISPVEESSQRHKFKPAESETILDMDTQKPVTQTLKKPKETPNPQVQPIQLRPEKLQQHANRRVLTGIGPTVNHQESSDYRAPLYRTPATLKLPEQHFRHLPPRQQGRKLITGGFIPPGLGPEGPFKIDPKKMTRDRFEAPRVSDKKMCGFIHAEMSVQKLKRLSTSGLMLMSVPKGHGLPSARQILQVVAGQKSKVDKEAFKSFMRNMKKNYEAEQQRQRMPEKENIPEDLPAQLAPIIVTGNGQSTVTLQPTEVKENPDELSMDPLE</sequence>
<dbReference type="EMBL" id="OU015567">
    <property type="protein sequence ID" value="CAG5113198.1"/>
    <property type="molecule type" value="Genomic_DNA"/>
</dbReference>
<reference evidence="2 3" key="1">
    <citation type="submission" date="2021-04" db="EMBL/GenBank/DDBJ databases">
        <authorList>
            <person name="Bliznina A."/>
        </authorList>
    </citation>
    <scope>NUCLEOTIDE SEQUENCE [LARGE SCALE GENOMIC DNA]</scope>
</reference>
<feature type="compositionally biased region" description="Polar residues" evidence="1">
    <location>
        <begin position="1"/>
        <end position="10"/>
    </location>
</feature>